<feature type="compositionally biased region" description="Pro residues" evidence="1">
    <location>
        <begin position="154"/>
        <end position="164"/>
    </location>
</feature>
<dbReference type="EMBL" id="BGPR01008276">
    <property type="protein sequence ID" value="GBN32699.1"/>
    <property type="molecule type" value="Genomic_DNA"/>
</dbReference>
<protein>
    <submittedName>
        <fullName evidence="2">Uncharacterized protein</fullName>
    </submittedName>
</protein>
<dbReference type="Proteomes" id="UP000499080">
    <property type="component" value="Unassembled WGS sequence"/>
</dbReference>
<organism evidence="2 3">
    <name type="scientific">Araneus ventricosus</name>
    <name type="common">Orbweaver spider</name>
    <name type="synonym">Epeira ventricosa</name>
    <dbReference type="NCBI Taxonomy" id="182803"/>
    <lineage>
        <taxon>Eukaryota</taxon>
        <taxon>Metazoa</taxon>
        <taxon>Ecdysozoa</taxon>
        <taxon>Arthropoda</taxon>
        <taxon>Chelicerata</taxon>
        <taxon>Arachnida</taxon>
        <taxon>Araneae</taxon>
        <taxon>Araneomorphae</taxon>
        <taxon>Entelegynae</taxon>
        <taxon>Araneoidea</taxon>
        <taxon>Araneidae</taxon>
        <taxon>Araneus</taxon>
    </lineage>
</organism>
<feature type="compositionally biased region" description="Basic and acidic residues" evidence="1">
    <location>
        <begin position="204"/>
        <end position="248"/>
    </location>
</feature>
<accession>A0A4Y2N1U7</accession>
<name>A0A4Y2N1U7_ARAVE</name>
<evidence type="ECO:0000256" key="1">
    <source>
        <dbReference type="SAM" id="MobiDB-lite"/>
    </source>
</evidence>
<evidence type="ECO:0000313" key="2">
    <source>
        <dbReference type="EMBL" id="GBN32699.1"/>
    </source>
</evidence>
<comment type="caution">
    <text evidence="2">The sequence shown here is derived from an EMBL/GenBank/DDBJ whole genome shotgun (WGS) entry which is preliminary data.</text>
</comment>
<feature type="region of interest" description="Disordered" evidence="1">
    <location>
        <begin position="190"/>
        <end position="250"/>
    </location>
</feature>
<proteinExistence type="predicted"/>
<keyword evidence="3" id="KW-1185">Reference proteome</keyword>
<gene>
    <name evidence="2" type="ORF">AVEN_23359_1</name>
</gene>
<dbReference type="AlphaFoldDB" id="A0A4Y2N1U7"/>
<feature type="region of interest" description="Disordered" evidence="1">
    <location>
        <begin position="140"/>
        <end position="166"/>
    </location>
</feature>
<sequence length="266" mass="30221">MQDPTMARSTYTYSFELCRQKIFETCRRLPSEKHSRICTMVSMWEPEKVTQTADGFECDIFSLEKSTLRRISTLLSVFKLQEGTEHPMTHVQPSPRPPFPLAPPSRLLPFLTLSPPVSPLPPSPPPTDFLLLPTASLLQSSASSAASPEQQPTPAAPPEQPPTSPATGAFKMIIRRVNAYKHECVTKENGLTEEKPKAASKRKAVNDKSRSKENKRPRIQMDPRLRRMLDRKEPKMAQNKKDDGKRFQENAIRAKLAMEKRRMEKK</sequence>
<evidence type="ECO:0000313" key="3">
    <source>
        <dbReference type="Proteomes" id="UP000499080"/>
    </source>
</evidence>
<feature type="compositionally biased region" description="Low complexity" evidence="1">
    <location>
        <begin position="140"/>
        <end position="153"/>
    </location>
</feature>
<reference evidence="2 3" key="1">
    <citation type="journal article" date="2019" name="Sci. Rep.">
        <title>Orb-weaving spider Araneus ventricosus genome elucidates the spidroin gene catalogue.</title>
        <authorList>
            <person name="Kono N."/>
            <person name="Nakamura H."/>
            <person name="Ohtoshi R."/>
            <person name="Moran D.A.P."/>
            <person name="Shinohara A."/>
            <person name="Yoshida Y."/>
            <person name="Fujiwara M."/>
            <person name="Mori M."/>
            <person name="Tomita M."/>
            <person name="Arakawa K."/>
        </authorList>
    </citation>
    <scope>NUCLEOTIDE SEQUENCE [LARGE SCALE GENOMIC DNA]</scope>
</reference>